<evidence type="ECO:0000256" key="2">
    <source>
        <dbReference type="PROSITE-ProRule" id="PRU00302"/>
    </source>
</evidence>
<keyword evidence="2" id="KW-0768">Sushi</keyword>
<dbReference type="CDD" id="cd00033">
    <property type="entry name" value="CCP"/>
    <property type="match status" value="1"/>
</dbReference>
<proteinExistence type="predicted"/>
<dbReference type="SUPFAM" id="SSF57535">
    <property type="entry name" value="Complement control module/SCR domain"/>
    <property type="match status" value="1"/>
</dbReference>
<gene>
    <name evidence="4" type="ORF">DPMN_048210</name>
</gene>
<dbReference type="Proteomes" id="UP000828390">
    <property type="component" value="Unassembled WGS sequence"/>
</dbReference>
<feature type="domain" description="Sushi" evidence="3">
    <location>
        <begin position="1"/>
        <end position="49"/>
    </location>
</feature>
<keyword evidence="1" id="KW-1015">Disulfide bond</keyword>
<dbReference type="PROSITE" id="PS50923">
    <property type="entry name" value="SUSHI"/>
    <property type="match status" value="1"/>
</dbReference>
<dbReference type="AlphaFoldDB" id="A0A9D4DAT6"/>
<protein>
    <recommendedName>
        <fullName evidence="3">Sushi domain-containing protein</fullName>
    </recommendedName>
</protein>
<dbReference type="Gene3D" id="2.10.70.10">
    <property type="entry name" value="Complement Module, domain 1"/>
    <property type="match status" value="1"/>
</dbReference>
<dbReference type="EMBL" id="JAIWYP010000011">
    <property type="protein sequence ID" value="KAH3741485.1"/>
    <property type="molecule type" value="Genomic_DNA"/>
</dbReference>
<evidence type="ECO:0000313" key="4">
    <source>
        <dbReference type="EMBL" id="KAH3741485.1"/>
    </source>
</evidence>
<sequence length="53" mass="5675">MKIISSSKSEYTVGDVISYVCTGTRNGFTANSTCTSEGKWTSLVLACTGTYVR</sequence>
<comment type="caution">
    <text evidence="4">The sequence shown here is derived from an EMBL/GenBank/DDBJ whole genome shotgun (WGS) entry which is preliminary data.</text>
</comment>
<accession>A0A9D4DAT6</accession>
<reference evidence="4" key="2">
    <citation type="submission" date="2020-11" db="EMBL/GenBank/DDBJ databases">
        <authorList>
            <person name="McCartney M.A."/>
            <person name="Auch B."/>
            <person name="Kono T."/>
            <person name="Mallez S."/>
            <person name="Becker A."/>
            <person name="Gohl D.M."/>
            <person name="Silverstein K.A.T."/>
            <person name="Koren S."/>
            <person name="Bechman K.B."/>
            <person name="Herman A."/>
            <person name="Abrahante J.E."/>
            <person name="Garbe J."/>
        </authorList>
    </citation>
    <scope>NUCLEOTIDE SEQUENCE</scope>
    <source>
        <strain evidence="4">Duluth1</strain>
        <tissue evidence="4">Whole animal</tissue>
    </source>
</reference>
<organism evidence="4 5">
    <name type="scientific">Dreissena polymorpha</name>
    <name type="common">Zebra mussel</name>
    <name type="synonym">Mytilus polymorpha</name>
    <dbReference type="NCBI Taxonomy" id="45954"/>
    <lineage>
        <taxon>Eukaryota</taxon>
        <taxon>Metazoa</taxon>
        <taxon>Spiralia</taxon>
        <taxon>Lophotrochozoa</taxon>
        <taxon>Mollusca</taxon>
        <taxon>Bivalvia</taxon>
        <taxon>Autobranchia</taxon>
        <taxon>Heteroconchia</taxon>
        <taxon>Euheterodonta</taxon>
        <taxon>Imparidentia</taxon>
        <taxon>Neoheterodontei</taxon>
        <taxon>Myida</taxon>
        <taxon>Dreissenoidea</taxon>
        <taxon>Dreissenidae</taxon>
        <taxon>Dreissena</taxon>
    </lineage>
</organism>
<evidence type="ECO:0000259" key="3">
    <source>
        <dbReference type="PROSITE" id="PS50923"/>
    </source>
</evidence>
<evidence type="ECO:0000256" key="1">
    <source>
        <dbReference type="ARBA" id="ARBA00023157"/>
    </source>
</evidence>
<reference evidence="4" key="1">
    <citation type="journal article" date="2019" name="bioRxiv">
        <title>The Genome of the Zebra Mussel, Dreissena polymorpha: A Resource for Invasive Species Research.</title>
        <authorList>
            <person name="McCartney M.A."/>
            <person name="Auch B."/>
            <person name="Kono T."/>
            <person name="Mallez S."/>
            <person name="Zhang Y."/>
            <person name="Obille A."/>
            <person name="Becker A."/>
            <person name="Abrahante J.E."/>
            <person name="Garbe J."/>
            <person name="Badalamenti J.P."/>
            <person name="Herman A."/>
            <person name="Mangelson H."/>
            <person name="Liachko I."/>
            <person name="Sullivan S."/>
            <person name="Sone E.D."/>
            <person name="Koren S."/>
            <person name="Silverstein K.A.T."/>
            <person name="Beckman K.B."/>
            <person name="Gohl D.M."/>
        </authorList>
    </citation>
    <scope>NUCLEOTIDE SEQUENCE</scope>
    <source>
        <strain evidence="4">Duluth1</strain>
        <tissue evidence="4">Whole animal</tissue>
    </source>
</reference>
<dbReference type="InterPro" id="IPR035976">
    <property type="entry name" value="Sushi/SCR/CCP_sf"/>
</dbReference>
<dbReference type="Pfam" id="PF00084">
    <property type="entry name" value="Sushi"/>
    <property type="match status" value="1"/>
</dbReference>
<evidence type="ECO:0000313" key="5">
    <source>
        <dbReference type="Proteomes" id="UP000828390"/>
    </source>
</evidence>
<dbReference type="InterPro" id="IPR000436">
    <property type="entry name" value="Sushi_SCR_CCP_dom"/>
</dbReference>
<name>A0A9D4DAT6_DREPO</name>
<keyword evidence="5" id="KW-1185">Reference proteome</keyword>
<comment type="caution">
    <text evidence="2">Lacks conserved residue(s) required for the propagation of feature annotation.</text>
</comment>